<dbReference type="EMBL" id="CP028918">
    <property type="protein sequence ID" value="AWB49972.1"/>
    <property type="molecule type" value="Genomic_DNA"/>
</dbReference>
<dbReference type="KEGG" id="geh:HYN69_17000"/>
<keyword evidence="4" id="KW-1185">Reference proteome</keyword>
<gene>
    <name evidence="3" type="ORF">HYN69_17000</name>
</gene>
<dbReference type="RefSeq" id="WP_108436784.1">
    <property type="nucleotide sequence ID" value="NZ_CP028918.1"/>
</dbReference>
<reference evidence="3 4" key="1">
    <citation type="submission" date="2018-04" db="EMBL/GenBank/DDBJ databases">
        <title>Genome sequencing of Gemmobacter.</title>
        <authorList>
            <person name="Yi H."/>
            <person name="Baek M.-G."/>
        </authorList>
    </citation>
    <scope>NUCLEOTIDE SEQUENCE [LARGE SCALE GENOMIC DNA]</scope>
    <source>
        <strain evidence="3 4">HYN0069</strain>
    </source>
</reference>
<feature type="region of interest" description="Disordered" evidence="1">
    <location>
        <begin position="59"/>
        <end position="84"/>
    </location>
</feature>
<feature type="signal peptide" evidence="2">
    <location>
        <begin position="1"/>
        <end position="19"/>
    </location>
</feature>
<evidence type="ECO:0000256" key="1">
    <source>
        <dbReference type="SAM" id="MobiDB-lite"/>
    </source>
</evidence>
<accession>A0A2S0UQB3</accession>
<feature type="chain" id="PRO_5015614603" evidence="2">
    <location>
        <begin position="20"/>
        <end position="84"/>
    </location>
</feature>
<evidence type="ECO:0000313" key="4">
    <source>
        <dbReference type="Proteomes" id="UP000244496"/>
    </source>
</evidence>
<evidence type="ECO:0000256" key="2">
    <source>
        <dbReference type="SAM" id="SignalP"/>
    </source>
</evidence>
<dbReference type="Proteomes" id="UP000244496">
    <property type="component" value="Chromosome"/>
</dbReference>
<protein>
    <submittedName>
        <fullName evidence="3">Uncharacterized protein</fullName>
    </submittedName>
</protein>
<evidence type="ECO:0000313" key="3">
    <source>
        <dbReference type="EMBL" id="AWB49972.1"/>
    </source>
</evidence>
<sequence length="84" mass="8301">MTLIGLAQAGLLLAALVPAAWVQRAAQVAVNVAAPAGISAVQAVGNTVSGVVREVLTVPTPLDEPAESETDLPKRFGPGSDAGG</sequence>
<keyword evidence="2" id="KW-0732">Signal</keyword>
<proteinExistence type="predicted"/>
<organism evidence="3 4">
    <name type="scientific">Paragemmobacter aquarius</name>
    <dbReference type="NCBI Taxonomy" id="2169400"/>
    <lineage>
        <taxon>Bacteria</taxon>
        <taxon>Pseudomonadati</taxon>
        <taxon>Pseudomonadota</taxon>
        <taxon>Alphaproteobacteria</taxon>
        <taxon>Rhodobacterales</taxon>
        <taxon>Paracoccaceae</taxon>
        <taxon>Paragemmobacter</taxon>
    </lineage>
</organism>
<name>A0A2S0UQB3_9RHOB</name>
<dbReference type="AlphaFoldDB" id="A0A2S0UQB3"/>